<dbReference type="EMBL" id="JH711578">
    <property type="protein sequence ID" value="EIW81273.1"/>
    <property type="molecule type" value="Genomic_DNA"/>
</dbReference>
<dbReference type="AlphaFoldDB" id="A0A5M3MQ49"/>
<evidence type="ECO:0000313" key="2">
    <source>
        <dbReference type="EMBL" id="EIW81273.1"/>
    </source>
</evidence>
<dbReference type="RefSeq" id="XP_007768656.1">
    <property type="nucleotide sequence ID" value="XM_007770466.1"/>
</dbReference>
<evidence type="ECO:0000313" key="3">
    <source>
        <dbReference type="Proteomes" id="UP000053558"/>
    </source>
</evidence>
<accession>A0A5M3MQ49</accession>
<evidence type="ECO:0000256" key="1">
    <source>
        <dbReference type="SAM" id="MobiDB-lite"/>
    </source>
</evidence>
<reference evidence="3" key="1">
    <citation type="journal article" date="2012" name="Science">
        <title>The Paleozoic origin of enzymatic lignin decomposition reconstructed from 31 fungal genomes.</title>
        <authorList>
            <person name="Floudas D."/>
            <person name="Binder M."/>
            <person name="Riley R."/>
            <person name="Barry K."/>
            <person name="Blanchette R.A."/>
            <person name="Henrissat B."/>
            <person name="Martinez A.T."/>
            <person name="Otillar R."/>
            <person name="Spatafora J.W."/>
            <person name="Yadav J.S."/>
            <person name="Aerts A."/>
            <person name="Benoit I."/>
            <person name="Boyd A."/>
            <person name="Carlson A."/>
            <person name="Copeland A."/>
            <person name="Coutinho P.M."/>
            <person name="de Vries R.P."/>
            <person name="Ferreira P."/>
            <person name="Findley K."/>
            <person name="Foster B."/>
            <person name="Gaskell J."/>
            <person name="Glotzer D."/>
            <person name="Gorecki P."/>
            <person name="Heitman J."/>
            <person name="Hesse C."/>
            <person name="Hori C."/>
            <person name="Igarashi K."/>
            <person name="Jurgens J.A."/>
            <person name="Kallen N."/>
            <person name="Kersten P."/>
            <person name="Kohler A."/>
            <person name="Kuees U."/>
            <person name="Kumar T.K.A."/>
            <person name="Kuo A."/>
            <person name="LaButti K."/>
            <person name="Larrondo L.F."/>
            <person name="Lindquist E."/>
            <person name="Ling A."/>
            <person name="Lombard V."/>
            <person name="Lucas S."/>
            <person name="Lundell T."/>
            <person name="Martin R."/>
            <person name="McLaughlin D.J."/>
            <person name="Morgenstern I."/>
            <person name="Morin E."/>
            <person name="Murat C."/>
            <person name="Nagy L.G."/>
            <person name="Nolan M."/>
            <person name="Ohm R.A."/>
            <person name="Patyshakuliyeva A."/>
            <person name="Rokas A."/>
            <person name="Ruiz-Duenas F.J."/>
            <person name="Sabat G."/>
            <person name="Salamov A."/>
            <person name="Samejima M."/>
            <person name="Schmutz J."/>
            <person name="Slot J.C."/>
            <person name="St John F."/>
            <person name="Stenlid J."/>
            <person name="Sun H."/>
            <person name="Sun S."/>
            <person name="Syed K."/>
            <person name="Tsang A."/>
            <person name="Wiebenga A."/>
            <person name="Young D."/>
            <person name="Pisabarro A."/>
            <person name="Eastwood D.C."/>
            <person name="Martin F."/>
            <person name="Cullen D."/>
            <person name="Grigoriev I.V."/>
            <person name="Hibbett D.S."/>
        </authorList>
    </citation>
    <scope>NUCLEOTIDE SEQUENCE [LARGE SCALE GENOMIC DNA]</scope>
    <source>
        <strain evidence="3">RWD-64-598 SS2</strain>
    </source>
</reference>
<proteinExistence type="predicted"/>
<feature type="region of interest" description="Disordered" evidence="1">
    <location>
        <begin position="93"/>
        <end position="119"/>
    </location>
</feature>
<dbReference type="GeneID" id="19203175"/>
<comment type="caution">
    <text evidence="2">The sequence shown here is derived from an EMBL/GenBank/DDBJ whole genome shotgun (WGS) entry which is preliminary data.</text>
</comment>
<keyword evidence="3" id="KW-1185">Reference proteome</keyword>
<gene>
    <name evidence="2" type="ORF">CONPUDRAFT_153823</name>
</gene>
<sequence>MSTNCHTKYQSSTHLVGNIILTDVNCNLSNNFSFCFTPTSLSPMILGIHLQNNTALNHPPTLTSVVLDDVPHPNVPLGENLLALTGLTHGDVSTSNPLSGFHPPSSPTPAPQDNEEEVPKDLPSLIPIEETANGAYPFLPGMFDRISFCLQRPFVNVTFAETSKAFIHAQHNHPTHPRDYNNIPHRYIIHGHYNRHNNPPPCIITRMYTIKELEPVTRQLNEDSILNALAVPKPQDLPRPTLMETLNAASTCTCERDQSPDVKPEPFNNTTMVVEDHEALSKKSSSPNRVWLGNPHPYSLPNMSSPVPVDVSLPILGISHISGLPDPHGNMDGLIMEPETCSMTELYAGKHKASEMSNCNNESDERIARRALLLYNYRPPVFCTIY</sequence>
<organism evidence="2 3">
    <name type="scientific">Coniophora puteana (strain RWD-64-598)</name>
    <name type="common">Brown rot fungus</name>
    <dbReference type="NCBI Taxonomy" id="741705"/>
    <lineage>
        <taxon>Eukaryota</taxon>
        <taxon>Fungi</taxon>
        <taxon>Dikarya</taxon>
        <taxon>Basidiomycota</taxon>
        <taxon>Agaricomycotina</taxon>
        <taxon>Agaricomycetes</taxon>
        <taxon>Agaricomycetidae</taxon>
        <taxon>Boletales</taxon>
        <taxon>Coniophorineae</taxon>
        <taxon>Coniophoraceae</taxon>
        <taxon>Coniophora</taxon>
    </lineage>
</organism>
<protein>
    <submittedName>
        <fullName evidence="2">Uncharacterized protein</fullName>
    </submittedName>
</protein>
<name>A0A5M3MQ49_CONPW</name>
<dbReference type="Proteomes" id="UP000053558">
    <property type="component" value="Unassembled WGS sequence"/>
</dbReference>
<dbReference type="KEGG" id="cput:CONPUDRAFT_153823"/>